<comment type="caution">
    <text evidence="2">The sequence shown here is derived from an EMBL/GenBank/DDBJ whole genome shotgun (WGS) entry which is preliminary data.</text>
</comment>
<organism evidence="2 3">
    <name type="scientific">Trifolium medium</name>
    <dbReference type="NCBI Taxonomy" id="97028"/>
    <lineage>
        <taxon>Eukaryota</taxon>
        <taxon>Viridiplantae</taxon>
        <taxon>Streptophyta</taxon>
        <taxon>Embryophyta</taxon>
        <taxon>Tracheophyta</taxon>
        <taxon>Spermatophyta</taxon>
        <taxon>Magnoliopsida</taxon>
        <taxon>eudicotyledons</taxon>
        <taxon>Gunneridae</taxon>
        <taxon>Pentapetalae</taxon>
        <taxon>rosids</taxon>
        <taxon>fabids</taxon>
        <taxon>Fabales</taxon>
        <taxon>Fabaceae</taxon>
        <taxon>Papilionoideae</taxon>
        <taxon>50 kb inversion clade</taxon>
        <taxon>NPAAA clade</taxon>
        <taxon>Hologalegina</taxon>
        <taxon>IRL clade</taxon>
        <taxon>Trifolieae</taxon>
        <taxon>Trifolium</taxon>
    </lineage>
</organism>
<keyword evidence="3" id="KW-1185">Reference proteome</keyword>
<sequence>MSGELANLSKKKKTGRDGPVTIPDQPRICQSMIELNTIEGRKRGKKGTNVELFPFRRSQSHTIEIRKE</sequence>
<gene>
    <name evidence="2" type="ORF">A2U01_0018407</name>
</gene>
<dbReference type="AlphaFoldDB" id="A0A392NCK2"/>
<accession>A0A392NCK2</accession>
<evidence type="ECO:0000313" key="2">
    <source>
        <dbReference type="EMBL" id="MCH97412.1"/>
    </source>
</evidence>
<evidence type="ECO:0000256" key="1">
    <source>
        <dbReference type="SAM" id="MobiDB-lite"/>
    </source>
</evidence>
<protein>
    <submittedName>
        <fullName evidence="2">Uncharacterized protein</fullName>
    </submittedName>
</protein>
<feature type="region of interest" description="Disordered" evidence="1">
    <location>
        <begin position="1"/>
        <end position="25"/>
    </location>
</feature>
<reference evidence="2 3" key="1">
    <citation type="journal article" date="2018" name="Front. Plant Sci.">
        <title>Red Clover (Trifolium pratense) and Zigzag Clover (T. medium) - A Picture of Genomic Similarities and Differences.</title>
        <authorList>
            <person name="Dluhosova J."/>
            <person name="Istvanek J."/>
            <person name="Nedelnik J."/>
            <person name="Repkova J."/>
        </authorList>
    </citation>
    <scope>NUCLEOTIDE SEQUENCE [LARGE SCALE GENOMIC DNA]</scope>
    <source>
        <strain evidence="3">cv. 10/8</strain>
        <tissue evidence="2">Leaf</tissue>
    </source>
</reference>
<dbReference type="EMBL" id="LXQA010034898">
    <property type="protein sequence ID" value="MCH97412.1"/>
    <property type="molecule type" value="Genomic_DNA"/>
</dbReference>
<name>A0A392NCK2_9FABA</name>
<evidence type="ECO:0000313" key="3">
    <source>
        <dbReference type="Proteomes" id="UP000265520"/>
    </source>
</evidence>
<proteinExistence type="predicted"/>
<dbReference type="Proteomes" id="UP000265520">
    <property type="component" value="Unassembled WGS sequence"/>
</dbReference>